<dbReference type="Proteomes" id="UP000267517">
    <property type="component" value="Chromosome II"/>
</dbReference>
<dbReference type="SUPFAM" id="SSF160719">
    <property type="entry name" value="gpW/gp25-like"/>
    <property type="match status" value="1"/>
</dbReference>
<accession>A0A250KIX6</accession>
<evidence type="ECO:0000313" key="5">
    <source>
        <dbReference type="Proteomes" id="UP000682195"/>
    </source>
</evidence>
<dbReference type="Proteomes" id="UP000682195">
    <property type="component" value="Chromosome 1"/>
</dbReference>
<sequence>MNYLKLPLDLSGALNGQIQRCSYEESIAQHLMMLVVSRHGEVEGREDYGSIIWDLEFNQVLKNEDWEDKVRQSLEATIIKYEPRLKDVHVRVELTEVEEDVRDKFPNARKRVRLWVSGLIVRNDQQFNFNTHLYISPISQ</sequence>
<gene>
    <name evidence="3" type="ORF">J5A58_03375</name>
    <name evidence="2" type="ORF">PMEL_200125</name>
</gene>
<keyword evidence="5" id="KW-1185">Reference proteome</keyword>
<dbReference type="AlphaFoldDB" id="A0A250KIX6"/>
<protein>
    <submittedName>
        <fullName evidence="3">GPW/gp25 family protein</fullName>
    </submittedName>
    <submittedName>
        <fullName evidence="2">Lysozyme</fullName>
    </submittedName>
</protein>
<dbReference type="InterPro" id="IPR007048">
    <property type="entry name" value="IraD/Gp25-like"/>
</dbReference>
<name>A0A250KIX6_9BACT</name>
<dbReference type="RefSeq" id="WP_120174777.1">
    <property type="nucleotide sequence ID" value="NZ_AP018050.1"/>
</dbReference>
<dbReference type="Gene3D" id="3.10.450.40">
    <property type="match status" value="1"/>
</dbReference>
<evidence type="ECO:0000313" key="2">
    <source>
        <dbReference type="EMBL" id="BBA29610.1"/>
    </source>
</evidence>
<feature type="domain" description="IraD/Gp25-like" evidence="1">
    <location>
        <begin position="22"/>
        <end position="117"/>
    </location>
</feature>
<dbReference type="EMBL" id="AP018050">
    <property type="protein sequence ID" value="BBA29610.1"/>
    <property type="molecule type" value="Genomic_DNA"/>
</dbReference>
<dbReference type="OrthoDB" id="1161413at2"/>
<reference evidence="3 5" key="2">
    <citation type="submission" date="2021-03" db="EMBL/GenBank/DDBJ databases">
        <title>Human Oral Microbial Genomes.</title>
        <authorList>
            <person name="Johnston C.D."/>
            <person name="Chen T."/>
            <person name="Dewhirst F.E."/>
        </authorList>
    </citation>
    <scope>NUCLEOTIDE SEQUENCE [LARGE SCALE GENOMIC DNA]</scope>
    <source>
        <strain evidence="3 5">F0054</strain>
    </source>
</reference>
<organism evidence="2 4">
    <name type="scientific">Prevotella melaninogenica</name>
    <dbReference type="NCBI Taxonomy" id="28132"/>
    <lineage>
        <taxon>Bacteria</taxon>
        <taxon>Pseudomonadati</taxon>
        <taxon>Bacteroidota</taxon>
        <taxon>Bacteroidia</taxon>
        <taxon>Bacteroidales</taxon>
        <taxon>Prevotellaceae</taxon>
        <taxon>Prevotella</taxon>
    </lineage>
</organism>
<proteinExistence type="predicted"/>
<evidence type="ECO:0000313" key="4">
    <source>
        <dbReference type="Proteomes" id="UP000267517"/>
    </source>
</evidence>
<evidence type="ECO:0000259" key="1">
    <source>
        <dbReference type="Pfam" id="PF04965"/>
    </source>
</evidence>
<reference evidence="2 4" key="1">
    <citation type="submission" date="2017-05" db="EMBL/GenBank/DDBJ databases">
        <title>whole genome sequence of Prevotella melaninogenica GAI 07411.</title>
        <authorList>
            <person name="Kondo Y."/>
            <person name="Hoshino T."/>
        </authorList>
    </citation>
    <scope>NUCLEOTIDE SEQUENCE [LARGE SCALE GENOMIC DNA]</scope>
    <source>
        <strain evidence="2 4">GAI 07411</strain>
    </source>
</reference>
<evidence type="ECO:0000313" key="3">
    <source>
        <dbReference type="EMBL" id="QUB76035.1"/>
    </source>
</evidence>
<dbReference type="EMBL" id="CP072361">
    <property type="protein sequence ID" value="QUB76035.1"/>
    <property type="molecule type" value="Genomic_DNA"/>
</dbReference>
<dbReference type="Pfam" id="PF04965">
    <property type="entry name" value="GPW_gp25"/>
    <property type="match status" value="1"/>
</dbReference>